<feature type="transmembrane region" description="Helical" evidence="5">
    <location>
        <begin position="428"/>
        <end position="446"/>
    </location>
</feature>
<dbReference type="InterPro" id="IPR000515">
    <property type="entry name" value="MetI-like"/>
</dbReference>
<dbReference type="PROSITE" id="PS50928">
    <property type="entry name" value="ABC_TM1"/>
    <property type="match status" value="1"/>
</dbReference>
<dbReference type="Gene3D" id="1.10.3720.10">
    <property type="entry name" value="MetI-like"/>
    <property type="match status" value="1"/>
</dbReference>
<dbReference type="CDD" id="cd06261">
    <property type="entry name" value="TM_PBP2"/>
    <property type="match status" value="1"/>
</dbReference>
<evidence type="ECO:0000313" key="8">
    <source>
        <dbReference type="Proteomes" id="UP000094570"/>
    </source>
</evidence>
<dbReference type="InterPro" id="IPR025966">
    <property type="entry name" value="OppC_N"/>
</dbReference>
<dbReference type="GO" id="GO:0055085">
    <property type="term" value="P:transmembrane transport"/>
    <property type="evidence" value="ECO:0007669"/>
    <property type="project" value="InterPro"/>
</dbReference>
<proteinExistence type="inferred from homology"/>
<name>A0A1E3G482_9BACT</name>
<protein>
    <submittedName>
        <fullName evidence="7">Peptide ABC transporter permease</fullName>
    </submittedName>
</protein>
<reference evidence="8" key="1">
    <citation type="submission" date="2016-04" db="EMBL/GenBank/DDBJ databases">
        <title>The genome sequence project of a novel Fervidobacterium isolate from a hot spring in Thailand.</title>
        <authorList>
            <person name="Gonzalez J.M."/>
            <person name="Cuecas A."/>
            <person name="Kanoksilapatham W."/>
        </authorList>
    </citation>
    <scope>NUCLEOTIDE SEQUENCE [LARGE SCALE GENOMIC DNA]</scope>
    <source>
        <strain evidence="8">FC2004</strain>
    </source>
</reference>
<feature type="transmembrane region" description="Helical" evidence="5">
    <location>
        <begin position="51"/>
        <end position="73"/>
    </location>
</feature>
<feature type="transmembrane region" description="Helical" evidence="5">
    <location>
        <begin position="486"/>
        <end position="504"/>
    </location>
</feature>
<evidence type="ECO:0000256" key="3">
    <source>
        <dbReference type="ARBA" id="ARBA00022989"/>
    </source>
</evidence>
<dbReference type="Pfam" id="PF00528">
    <property type="entry name" value="BPD_transp_1"/>
    <property type="match status" value="1"/>
</dbReference>
<evidence type="ECO:0000256" key="4">
    <source>
        <dbReference type="ARBA" id="ARBA00023136"/>
    </source>
</evidence>
<dbReference type="Proteomes" id="UP000094570">
    <property type="component" value="Unassembled WGS sequence"/>
</dbReference>
<keyword evidence="8" id="KW-1185">Reference proteome</keyword>
<keyword evidence="3 5" id="KW-1133">Transmembrane helix</keyword>
<dbReference type="AlphaFoldDB" id="A0A1E3G482"/>
<dbReference type="InterPro" id="IPR035906">
    <property type="entry name" value="MetI-like_sf"/>
</dbReference>
<evidence type="ECO:0000259" key="6">
    <source>
        <dbReference type="PROSITE" id="PS50928"/>
    </source>
</evidence>
<dbReference type="SUPFAM" id="SSF161098">
    <property type="entry name" value="MetI-like"/>
    <property type="match status" value="1"/>
</dbReference>
<gene>
    <name evidence="7" type="ORF">A4H02_01945</name>
</gene>
<dbReference type="RefSeq" id="WP_069292481.1">
    <property type="nucleotide sequence ID" value="NZ_CP140110.1"/>
</dbReference>
<comment type="caution">
    <text evidence="7">The sequence shown here is derived from an EMBL/GenBank/DDBJ whole genome shotgun (WGS) entry which is preliminary data.</text>
</comment>
<organism evidence="7 8">
    <name type="scientific">Fervidobacterium thailandense</name>
    <dbReference type="NCBI Taxonomy" id="1008305"/>
    <lineage>
        <taxon>Bacteria</taxon>
        <taxon>Thermotogati</taxon>
        <taxon>Thermotogota</taxon>
        <taxon>Thermotogae</taxon>
        <taxon>Thermotogales</taxon>
        <taxon>Fervidobacteriaceae</taxon>
        <taxon>Fervidobacterium</taxon>
    </lineage>
</organism>
<accession>A0A1E3G482</accession>
<feature type="transmembrane region" description="Helical" evidence="5">
    <location>
        <begin position="540"/>
        <end position="559"/>
    </location>
</feature>
<evidence type="ECO:0000256" key="2">
    <source>
        <dbReference type="ARBA" id="ARBA00022692"/>
    </source>
</evidence>
<dbReference type="Pfam" id="PF12911">
    <property type="entry name" value="OppC_N"/>
    <property type="match status" value="1"/>
</dbReference>
<evidence type="ECO:0000256" key="1">
    <source>
        <dbReference type="ARBA" id="ARBA00004141"/>
    </source>
</evidence>
<comment type="subcellular location">
    <subcellularLocation>
        <location evidence="5">Cell membrane</location>
        <topology evidence="5">Multi-pass membrane protein</topology>
    </subcellularLocation>
    <subcellularLocation>
        <location evidence="1">Membrane</location>
        <topology evidence="1">Multi-pass membrane protein</topology>
    </subcellularLocation>
</comment>
<dbReference type="GO" id="GO:0005886">
    <property type="term" value="C:plasma membrane"/>
    <property type="evidence" value="ECO:0007669"/>
    <property type="project" value="UniProtKB-SubCell"/>
</dbReference>
<keyword evidence="5" id="KW-0813">Transport</keyword>
<keyword evidence="4 5" id="KW-0472">Membrane</keyword>
<dbReference type="STRING" id="1008305.A4H02_01945"/>
<dbReference type="PANTHER" id="PTHR43839:SF1">
    <property type="entry name" value="OPPC IN A BINDING PROTEIN-DEPENDENT TRANSPORT SYSTEM"/>
    <property type="match status" value="1"/>
</dbReference>
<evidence type="ECO:0000313" key="7">
    <source>
        <dbReference type="EMBL" id="ODN31057.1"/>
    </source>
</evidence>
<keyword evidence="2 5" id="KW-0812">Transmembrane</keyword>
<evidence type="ECO:0000256" key="5">
    <source>
        <dbReference type="RuleBase" id="RU363032"/>
    </source>
</evidence>
<feature type="domain" description="ABC transmembrane type-1" evidence="6">
    <location>
        <begin position="363"/>
        <end position="559"/>
    </location>
</feature>
<comment type="similarity">
    <text evidence="5">Belongs to the binding-protein-dependent transport system permease family.</text>
</comment>
<dbReference type="EMBL" id="LWAF01000002">
    <property type="protein sequence ID" value="ODN31057.1"/>
    <property type="molecule type" value="Genomic_DNA"/>
</dbReference>
<feature type="transmembrane region" description="Helical" evidence="5">
    <location>
        <begin position="367"/>
        <end position="390"/>
    </location>
</feature>
<feature type="transmembrane region" description="Helical" evidence="5">
    <location>
        <begin position="402"/>
        <end position="422"/>
    </location>
</feature>
<sequence>MTKKEKLEKFKKAQAQTVVTNSTEETESIDFEEVYLTRGQLMWRAFKKNKLAMFGMWVLIVMYIAMIFADFLAPYNPFQQNLNQFFKKPTKIYTKYETVDLKTRMAPFVLPEVSYIDPLRYTRTTQSALFPSKIKVRFNDGRELTIVSSTVVEERDGKIIPKYLPKGRKLDGEIVVSPSIKLVVQTLGFAKIDGEWKQYKDDTEDKDYLIFGLEDELLKEGFNVKITNSRTARSVVAQNEGWKMGFFATSEQEALERLTEVKLEERLLAIKYYDKDYNEHQIDLTNAKLVSYDYKFYPIKWFVKSWGPNKTDPGRVGYLFWIIPLHYHLFGVDNYDNSELVSINIFGTDRYGRDVWSRIIFASRISLSIGFIGLTITLLLSLLFGGLAGYYGGMVDEVIMRLCEIIMAIPQFYLLLLLRALLPIDLPSSQTYMLLVFILAFLGWPGRARIVRGQILAERQREYVEAAIALGYPDRRVMWRHIMPNLATYLIVSSTLSIPGYILGEAGLSFLGLGIREPSASWGNMLAAAQDVDILQNSPWLLIPGAFIFIVVLAFNFVGDGLRDAMDPRTLG</sequence>
<dbReference type="PANTHER" id="PTHR43839">
    <property type="entry name" value="OPPC IN A BINDING PROTEIN-DEPENDENT TRANSPORT SYSTEM"/>
    <property type="match status" value="1"/>
</dbReference>